<reference evidence="3" key="2">
    <citation type="journal article" date="2015" name="Data Brief">
        <title>Shoot transcriptome of the giant reed, Arundo donax.</title>
        <authorList>
            <person name="Barrero R.A."/>
            <person name="Guerrero F.D."/>
            <person name="Moolhuijzen P."/>
            <person name="Goolsby J.A."/>
            <person name="Tidwell J."/>
            <person name="Bellgard S.E."/>
            <person name="Bellgard M.I."/>
        </authorList>
    </citation>
    <scope>NUCLEOTIDE SEQUENCE</scope>
    <source>
        <tissue evidence="3">Shoot tissue taken approximately 20 cm above the soil surface</tissue>
    </source>
</reference>
<organism evidence="3">
    <name type="scientific">Arundo donax</name>
    <name type="common">Giant reed</name>
    <name type="synonym">Donax arundinaceus</name>
    <dbReference type="NCBI Taxonomy" id="35708"/>
    <lineage>
        <taxon>Eukaryota</taxon>
        <taxon>Viridiplantae</taxon>
        <taxon>Streptophyta</taxon>
        <taxon>Embryophyta</taxon>
        <taxon>Tracheophyta</taxon>
        <taxon>Spermatophyta</taxon>
        <taxon>Magnoliopsida</taxon>
        <taxon>Liliopsida</taxon>
        <taxon>Poales</taxon>
        <taxon>Poaceae</taxon>
        <taxon>PACMAD clade</taxon>
        <taxon>Arundinoideae</taxon>
        <taxon>Arundineae</taxon>
        <taxon>Arundo</taxon>
    </lineage>
</organism>
<dbReference type="InterPro" id="IPR011990">
    <property type="entry name" value="TPR-like_helical_dom_sf"/>
</dbReference>
<dbReference type="Gene3D" id="1.25.40.10">
    <property type="entry name" value="Tetratricopeptide repeat domain"/>
    <property type="match status" value="1"/>
</dbReference>
<evidence type="ECO:0008006" key="4">
    <source>
        <dbReference type="Google" id="ProtNLM"/>
    </source>
</evidence>
<dbReference type="AlphaFoldDB" id="A0A0A9GR11"/>
<keyword evidence="2" id="KW-0809">Transit peptide</keyword>
<reference evidence="3" key="1">
    <citation type="submission" date="2014-09" db="EMBL/GenBank/DDBJ databases">
        <authorList>
            <person name="Magalhaes I.L.F."/>
            <person name="Oliveira U."/>
            <person name="Santos F.R."/>
            <person name="Vidigal T.H.D.A."/>
            <person name="Brescovit A.D."/>
            <person name="Santos A.J."/>
        </authorList>
    </citation>
    <scope>NUCLEOTIDE SEQUENCE</scope>
    <source>
        <tissue evidence="3">Shoot tissue taken approximately 20 cm above the soil surface</tissue>
    </source>
</reference>
<evidence type="ECO:0000256" key="2">
    <source>
        <dbReference type="ARBA" id="ARBA00022946"/>
    </source>
</evidence>
<accession>A0A0A9GR11</accession>
<keyword evidence="1" id="KW-0677">Repeat</keyword>
<evidence type="ECO:0000313" key="3">
    <source>
        <dbReference type="EMBL" id="JAE24991.1"/>
    </source>
</evidence>
<name>A0A0A9GR11_ARUDO</name>
<sequence length="78" mass="9270">MTEAAAHLMWCHITLSLMAYLKRAWWIKLYSIFHEMQEREILPNVVTYSSIIYGLCKAQAMEHYDPWILLLRKVERGG</sequence>
<evidence type="ECO:0000256" key="1">
    <source>
        <dbReference type="ARBA" id="ARBA00022737"/>
    </source>
</evidence>
<dbReference type="EMBL" id="GBRH01172905">
    <property type="protein sequence ID" value="JAE24991.1"/>
    <property type="molecule type" value="Transcribed_RNA"/>
</dbReference>
<proteinExistence type="predicted"/>
<dbReference type="Pfam" id="PF13041">
    <property type="entry name" value="PPR_2"/>
    <property type="match status" value="1"/>
</dbReference>
<dbReference type="InterPro" id="IPR002885">
    <property type="entry name" value="PPR_rpt"/>
</dbReference>
<protein>
    <recommendedName>
        <fullName evidence="4">Pentatricopeptide repeat-containing protein</fullName>
    </recommendedName>
</protein>